<dbReference type="EMBL" id="JBHSMS010000046">
    <property type="protein sequence ID" value="MFC5512493.1"/>
    <property type="molecule type" value="Genomic_DNA"/>
</dbReference>
<evidence type="ECO:0000259" key="1">
    <source>
        <dbReference type="Pfam" id="PF18426"/>
    </source>
</evidence>
<evidence type="ECO:0000313" key="3">
    <source>
        <dbReference type="EMBL" id="MFC5512493.1"/>
    </source>
</evidence>
<evidence type="ECO:0000259" key="2">
    <source>
        <dbReference type="Pfam" id="PF18443"/>
    </source>
</evidence>
<dbReference type="Pfam" id="PF18443">
    <property type="entry name" value="Tli4_N"/>
    <property type="match status" value="1"/>
</dbReference>
<reference evidence="4" key="1">
    <citation type="journal article" date="2019" name="Int. J. Syst. Evol. Microbiol.">
        <title>The Global Catalogue of Microorganisms (GCM) 10K type strain sequencing project: providing services to taxonomists for standard genome sequencing and annotation.</title>
        <authorList>
            <consortium name="The Broad Institute Genomics Platform"/>
            <consortium name="The Broad Institute Genome Sequencing Center for Infectious Disease"/>
            <person name="Wu L."/>
            <person name="Ma J."/>
        </authorList>
    </citation>
    <scope>NUCLEOTIDE SEQUENCE [LARGE SCALE GENOMIC DNA]</scope>
    <source>
        <strain evidence="4">CCUG 38813</strain>
    </source>
</reference>
<evidence type="ECO:0000313" key="4">
    <source>
        <dbReference type="Proteomes" id="UP001596031"/>
    </source>
</evidence>
<feature type="domain" description="Tle cognate immunity protein 4 N-terminal" evidence="2">
    <location>
        <begin position="55"/>
        <end position="183"/>
    </location>
</feature>
<accession>A0ABW0PJE4</accession>
<gene>
    <name evidence="3" type="ORF">ACFPOU_15320</name>
</gene>
<dbReference type="InterPro" id="IPR041290">
    <property type="entry name" value="Tli4_C"/>
</dbReference>
<dbReference type="Pfam" id="PF18426">
    <property type="entry name" value="Tli4_C"/>
    <property type="match status" value="1"/>
</dbReference>
<keyword evidence="4" id="KW-1185">Reference proteome</keyword>
<comment type="caution">
    <text evidence="3">The sequence shown here is derived from an EMBL/GenBank/DDBJ whole genome shotgun (WGS) entry which is preliminary data.</text>
</comment>
<name>A0ABW0PJE4_9BURK</name>
<organism evidence="3 4">
    <name type="scientific">Massilia jejuensis</name>
    <dbReference type="NCBI Taxonomy" id="648894"/>
    <lineage>
        <taxon>Bacteria</taxon>
        <taxon>Pseudomonadati</taxon>
        <taxon>Pseudomonadota</taxon>
        <taxon>Betaproteobacteria</taxon>
        <taxon>Burkholderiales</taxon>
        <taxon>Oxalobacteraceae</taxon>
        <taxon>Telluria group</taxon>
        <taxon>Massilia</taxon>
    </lineage>
</organism>
<protein>
    <submittedName>
        <fullName evidence="3">T6SS immunity protein Tli4 family protein</fullName>
    </submittedName>
</protein>
<dbReference type="InterPro" id="IPR040761">
    <property type="entry name" value="Tli4_N"/>
</dbReference>
<feature type="domain" description="Tle cognate immunity protein 4 C-terminal" evidence="1">
    <location>
        <begin position="187"/>
        <end position="358"/>
    </location>
</feature>
<proteinExistence type="predicted"/>
<dbReference type="Proteomes" id="UP001596031">
    <property type="component" value="Unassembled WGS sequence"/>
</dbReference>
<sequence>MKSILSPKRAAMLAVLLIALLSLAGNSRNYAYKEAAVPEPVKLSPRLRALFENTKIFCFGRYAIEVPQEAQLIMGELSFPSRIRVIPGGIEKGKHKAKEKVAKLKWEDATAEITYNEAGPIEDSWQTRYFENEFAKEDNSLFFDTYISKGEITFMLGDAIEKGESESAVIARQRARAKSLRLRAADEVPTEPGFCIKHAFMASDRYDHQEMASAGIYLPSFPDITFSISSNKDAYADYKKERFEEMKRDALPLLARIKSAQKMQGVLYPQRDVLREGKRDVQHWHGEESLIRRPDGTHDFEWAFVGTPRDVANPSSFHAAMFTKVETNMVGAAKAASVSNDEAVALWDKLLSGLKFRVKVPGAPEGSYFFSAGNPSKSGAE</sequence>
<dbReference type="RefSeq" id="WP_379722899.1">
    <property type="nucleotide sequence ID" value="NZ_JBHSMS010000046.1"/>
</dbReference>